<dbReference type="InterPro" id="IPR028082">
    <property type="entry name" value="Peripla_BP_I"/>
</dbReference>
<dbReference type="AlphaFoldDB" id="B3DR35"/>
<feature type="domain" description="HTH lacI-type" evidence="5">
    <location>
        <begin position="15"/>
        <end position="69"/>
    </location>
</feature>
<dbReference type="CDD" id="cd06296">
    <property type="entry name" value="PBP1_CatR-like"/>
    <property type="match status" value="1"/>
</dbReference>
<name>B3DR35_BIFLD</name>
<evidence type="ECO:0000256" key="3">
    <source>
        <dbReference type="ARBA" id="ARBA00023163"/>
    </source>
</evidence>
<reference evidence="6 7" key="1">
    <citation type="journal article" date="2006" name="Appl. Environ. Microbiol.">
        <title>Sequence analysis of two cryptic plasmids from Bifidobacterium longum DJO10A and construction of a shuttle cloning vector.</title>
        <authorList>
            <person name="Lee J.H."/>
            <person name="O'Sullivan D.J."/>
        </authorList>
    </citation>
    <scope>NUCLEOTIDE SEQUENCE [LARGE SCALE GENOMIC DNA]</scope>
    <source>
        <strain evidence="6 7">DJO10A</strain>
    </source>
</reference>
<dbReference type="SMART" id="SM00354">
    <property type="entry name" value="HTH_LACI"/>
    <property type="match status" value="1"/>
</dbReference>
<evidence type="ECO:0000313" key="6">
    <source>
        <dbReference type="EMBL" id="ACD99318.1"/>
    </source>
</evidence>
<evidence type="ECO:0000313" key="7">
    <source>
        <dbReference type="Proteomes" id="UP000002419"/>
    </source>
</evidence>
<dbReference type="GO" id="GO:0003700">
    <property type="term" value="F:DNA-binding transcription factor activity"/>
    <property type="evidence" value="ECO:0007669"/>
    <property type="project" value="TreeGrafter"/>
</dbReference>
<reference evidence="6 7" key="2">
    <citation type="journal article" date="2008" name="BMC Genomics">
        <title>Comparative genomic analysis of the gut bacterium Bifidobacterium longum reveals loci susceptible to deletion during pure culture growth.</title>
        <authorList>
            <person name="Lee J.H."/>
            <person name="Karamychev V.N."/>
            <person name="Kozyavkin S.A."/>
            <person name="Mills D."/>
            <person name="Pavlov A.R."/>
            <person name="Pavlova N.V."/>
            <person name="Polouchine N.N."/>
            <person name="Richardson P.M."/>
            <person name="Shakhova V.V."/>
            <person name="Slesarev A.I."/>
            <person name="Weimer B."/>
            <person name="O'Sullivan D.J."/>
        </authorList>
    </citation>
    <scope>NUCLEOTIDE SEQUENCE [LARGE SCALE GENOMIC DNA]</scope>
    <source>
        <strain evidence="6 7">DJO10A</strain>
    </source>
</reference>
<evidence type="ECO:0000256" key="4">
    <source>
        <dbReference type="SAM" id="MobiDB-lite"/>
    </source>
</evidence>
<organism evidence="6 7">
    <name type="scientific">Bifidobacterium longum (strain DJO10A)</name>
    <dbReference type="NCBI Taxonomy" id="205913"/>
    <lineage>
        <taxon>Bacteria</taxon>
        <taxon>Bacillati</taxon>
        <taxon>Actinomycetota</taxon>
        <taxon>Actinomycetes</taxon>
        <taxon>Bifidobacteriales</taxon>
        <taxon>Bifidobacteriaceae</taxon>
        <taxon>Bifidobacterium</taxon>
    </lineage>
</organism>
<dbReference type="PANTHER" id="PTHR30146">
    <property type="entry name" value="LACI-RELATED TRANSCRIPTIONAL REPRESSOR"/>
    <property type="match status" value="1"/>
</dbReference>
<dbReference type="Gene3D" id="3.40.50.2300">
    <property type="match status" value="2"/>
</dbReference>
<keyword evidence="1" id="KW-0805">Transcription regulation</keyword>
<dbReference type="InterPro" id="IPR010982">
    <property type="entry name" value="Lambda_DNA-bd_dom_sf"/>
</dbReference>
<dbReference type="PROSITE" id="PS50932">
    <property type="entry name" value="HTH_LACI_2"/>
    <property type="match status" value="1"/>
</dbReference>
<dbReference type="Proteomes" id="UP000002419">
    <property type="component" value="Chromosome"/>
</dbReference>
<accession>B3DR35</accession>
<dbReference type="GO" id="GO:0000976">
    <property type="term" value="F:transcription cis-regulatory region binding"/>
    <property type="evidence" value="ECO:0007669"/>
    <property type="project" value="TreeGrafter"/>
</dbReference>
<feature type="region of interest" description="Disordered" evidence="4">
    <location>
        <begin position="343"/>
        <end position="368"/>
    </location>
</feature>
<dbReference type="SUPFAM" id="SSF47413">
    <property type="entry name" value="lambda repressor-like DNA-binding domains"/>
    <property type="match status" value="1"/>
</dbReference>
<keyword evidence="3" id="KW-0804">Transcription</keyword>
<dbReference type="SUPFAM" id="SSF53822">
    <property type="entry name" value="Periplasmic binding protein-like I"/>
    <property type="match status" value="1"/>
</dbReference>
<keyword evidence="2" id="KW-0238">DNA-binding</keyword>
<evidence type="ECO:0000256" key="2">
    <source>
        <dbReference type="ARBA" id="ARBA00023125"/>
    </source>
</evidence>
<evidence type="ECO:0000259" key="5">
    <source>
        <dbReference type="PROSITE" id="PS50932"/>
    </source>
</evidence>
<dbReference type="InterPro" id="IPR046335">
    <property type="entry name" value="LacI/GalR-like_sensor"/>
</dbReference>
<proteinExistence type="predicted"/>
<evidence type="ECO:0000256" key="1">
    <source>
        <dbReference type="ARBA" id="ARBA00023015"/>
    </source>
</evidence>
<dbReference type="CDD" id="cd01392">
    <property type="entry name" value="HTH_LacI"/>
    <property type="match status" value="1"/>
</dbReference>
<gene>
    <name evidence="6" type="ordered locus">BLD_1873</name>
</gene>
<dbReference type="EMBL" id="CP000605">
    <property type="protein sequence ID" value="ACD99318.1"/>
    <property type="molecule type" value="Genomic_DNA"/>
</dbReference>
<dbReference type="Gene3D" id="1.10.260.40">
    <property type="entry name" value="lambda repressor-like DNA-binding domains"/>
    <property type="match status" value="1"/>
</dbReference>
<protein>
    <submittedName>
        <fullName evidence="6">LacI-type response repressor</fullName>
    </submittedName>
</protein>
<dbReference type="Pfam" id="PF00356">
    <property type="entry name" value="LacI"/>
    <property type="match status" value="1"/>
</dbReference>
<dbReference type="PANTHER" id="PTHR30146:SF153">
    <property type="entry name" value="LACTOSE OPERON REPRESSOR"/>
    <property type="match status" value="1"/>
</dbReference>
<sequence length="368" mass="40501">MASAEQRKSNGENKVKLADIAKQTGYSLATVSKALNGKADISEAARQAIDKALKDNGYIRRVSPSRKQRTIEVVFRDFETIWALEVLRGIITEAKPHNINVMVAESGDRQHPDSSWVESIIDRQPIGAILVFSNLTDKERSMFQSHGIPFVVFDPSGNPALDDLSVQADNWMGGVIAIRHLLELGHKRIGIITGPDEMLCSRARLDGYSAALAERNIPTSPELITEGDFTTPSGYEGAMTLLENEQSRPTAIFAGSDIQAMGVYEAARQLKIRIPEDLSVIGFDDIQTAAYMGPALTTVRQPLQDMAATAARMVIDTNEGRKIQKRVVLSTSLVVRDSTRRLKSRDWSNRQNDTGSLHASRIARASSR</sequence>
<dbReference type="KEGG" id="blj:BLD_1873"/>
<dbReference type="InterPro" id="IPR000843">
    <property type="entry name" value="HTH_LacI"/>
</dbReference>
<dbReference type="HOGENOM" id="CLU_037628_6_4_11"/>
<dbReference type="Pfam" id="PF13377">
    <property type="entry name" value="Peripla_BP_3"/>
    <property type="match status" value="1"/>
</dbReference>